<organism evidence="2 3">
    <name type="scientific">Turneriella parva (strain ATCC BAA-1111 / DSM 21527 / NCTC 11395 / H)</name>
    <name type="common">Leptospira parva</name>
    <dbReference type="NCBI Taxonomy" id="869212"/>
    <lineage>
        <taxon>Bacteria</taxon>
        <taxon>Pseudomonadati</taxon>
        <taxon>Spirochaetota</taxon>
        <taxon>Spirochaetia</taxon>
        <taxon>Leptospirales</taxon>
        <taxon>Leptospiraceae</taxon>
        <taxon>Turneriella</taxon>
    </lineage>
</organism>
<dbReference type="InterPro" id="IPR049806">
    <property type="entry name" value="MasK-like_C"/>
</dbReference>
<evidence type="ECO:0000256" key="1">
    <source>
        <dbReference type="SAM" id="Phobius"/>
    </source>
</evidence>
<dbReference type="OrthoDB" id="328475at2"/>
<keyword evidence="3" id="KW-1185">Reference proteome</keyword>
<dbReference type="Proteomes" id="UP000006048">
    <property type="component" value="Chromosome"/>
</dbReference>
<sequence>MKVEQNTTLLYAAAALAVAVAAFLFFENRRQNAQIVELLQRAQTSGTADKKQADPYLAGPVKNRVLKGYPEVQACYKTYLAANPAKQTGKLRVDWQISTSGRTIAPEIVLSDFAAQQFESCVVTKIAEWRFPEPPVTKYVEHTFRFEDKAKREK</sequence>
<dbReference type="KEGG" id="tpx:Turpa_1558"/>
<dbReference type="RefSeq" id="WP_014802717.1">
    <property type="nucleotide sequence ID" value="NC_018020.1"/>
</dbReference>
<dbReference type="HOGENOM" id="CLU_1721563_0_0_12"/>
<dbReference type="EMBL" id="CP002959">
    <property type="protein sequence ID" value="AFM12206.1"/>
    <property type="molecule type" value="Genomic_DNA"/>
</dbReference>
<keyword evidence="1" id="KW-1133">Transmembrane helix</keyword>
<reference evidence="2 3" key="1">
    <citation type="submission" date="2012-06" db="EMBL/GenBank/DDBJ databases">
        <title>The complete chromosome of genome of Turneriella parva DSM 21527.</title>
        <authorList>
            <consortium name="US DOE Joint Genome Institute (JGI-PGF)"/>
            <person name="Lucas S."/>
            <person name="Han J."/>
            <person name="Lapidus A."/>
            <person name="Bruce D."/>
            <person name="Goodwin L."/>
            <person name="Pitluck S."/>
            <person name="Peters L."/>
            <person name="Kyrpides N."/>
            <person name="Mavromatis K."/>
            <person name="Ivanova N."/>
            <person name="Mikhailova N."/>
            <person name="Chertkov O."/>
            <person name="Detter J.C."/>
            <person name="Tapia R."/>
            <person name="Han C."/>
            <person name="Land M."/>
            <person name="Hauser L."/>
            <person name="Markowitz V."/>
            <person name="Cheng J.-F."/>
            <person name="Hugenholtz P."/>
            <person name="Woyke T."/>
            <person name="Wu D."/>
            <person name="Gronow S."/>
            <person name="Wellnitz S."/>
            <person name="Brambilla E."/>
            <person name="Klenk H.-P."/>
            <person name="Eisen J.A."/>
        </authorList>
    </citation>
    <scope>NUCLEOTIDE SEQUENCE [LARGE SCALE GENOMIC DNA]</scope>
    <source>
        <strain evidence="3">ATCC BAA-1111 / DSM 21527 / NCTC 11395 / H</strain>
    </source>
</reference>
<name>I4B4J9_TURPD</name>
<gene>
    <name evidence="2" type="ordered locus">Turpa_1558</name>
</gene>
<protein>
    <recommendedName>
        <fullName evidence="4">TonB family protein</fullName>
    </recommendedName>
</protein>
<evidence type="ECO:0000313" key="2">
    <source>
        <dbReference type="EMBL" id="AFM12206.1"/>
    </source>
</evidence>
<keyword evidence="1" id="KW-0472">Membrane</keyword>
<evidence type="ECO:0000313" key="3">
    <source>
        <dbReference type="Proteomes" id="UP000006048"/>
    </source>
</evidence>
<dbReference type="NCBIfam" id="NF033768">
    <property type="entry name" value="myxo_SS_tail"/>
    <property type="match status" value="1"/>
</dbReference>
<feature type="transmembrane region" description="Helical" evidence="1">
    <location>
        <begin position="6"/>
        <end position="26"/>
    </location>
</feature>
<proteinExistence type="predicted"/>
<accession>I4B4J9</accession>
<keyword evidence="1" id="KW-0812">Transmembrane</keyword>
<dbReference type="AlphaFoldDB" id="I4B4J9"/>
<evidence type="ECO:0008006" key="4">
    <source>
        <dbReference type="Google" id="ProtNLM"/>
    </source>
</evidence>